<keyword evidence="2" id="KW-0819">tRNA processing</keyword>
<dbReference type="SUPFAM" id="SSF69819">
    <property type="entry name" value="MTH1598-like"/>
    <property type="match status" value="1"/>
</dbReference>
<dbReference type="PANTHER" id="PTHR12682">
    <property type="entry name" value="ARCHEASE"/>
    <property type="match status" value="1"/>
</dbReference>
<proteinExistence type="inferred from homology"/>
<dbReference type="InterPro" id="IPR036820">
    <property type="entry name" value="Archease_dom_sf"/>
</dbReference>
<reference evidence="7 8" key="1">
    <citation type="submission" date="2020-07" db="EMBL/GenBank/DDBJ databases">
        <title>Sequencing the genomes of 1000 actinobacteria strains.</title>
        <authorList>
            <person name="Klenk H.-P."/>
        </authorList>
    </citation>
    <scope>NUCLEOTIDE SEQUENCE [LARGE SCALE GENOMIC DNA]</scope>
    <source>
        <strain evidence="7 8">DSM 42178</strain>
    </source>
</reference>
<keyword evidence="4" id="KW-0106">Calcium</keyword>
<evidence type="ECO:0000259" key="6">
    <source>
        <dbReference type="Pfam" id="PF01951"/>
    </source>
</evidence>
<dbReference type="RefSeq" id="WP_179812669.1">
    <property type="nucleotide sequence ID" value="NZ_JACBZD010000001.1"/>
</dbReference>
<accession>A0A852ZML1</accession>
<evidence type="ECO:0000256" key="2">
    <source>
        <dbReference type="ARBA" id="ARBA00022694"/>
    </source>
</evidence>
<dbReference type="Proteomes" id="UP000567795">
    <property type="component" value="Unassembled WGS sequence"/>
</dbReference>
<sequence>MSTDDWPDGPGADAGGSADGERGHRSLPHTADVRIEAWAPTREECVAQAVLGLVESFADLATAKPARSVTVSVEEGTAQDVLLAVLDEVVYRLDAFDEVPVDAEVEAVDGGLELRLAVTGTDAVEIVGAAPKGVALHGLRIGAEGPRWSCAVTVDV</sequence>
<dbReference type="Pfam" id="PF01951">
    <property type="entry name" value="Archease"/>
    <property type="match status" value="1"/>
</dbReference>
<evidence type="ECO:0000256" key="3">
    <source>
        <dbReference type="ARBA" id="ARBA00022723"/>
    </source>
</evidence>
<keyword evidence="8" id="KW-1185">Reference proteome</keyword>
<comment type="similarity">
    <text evidence="1">Belongs to the archease family.</text>
</comment>
<dbReference type="InterPro" id="IPR023572">
    <property type="entry name" value="Archease_dom"/>
</dbReference>
<dbReference type="Gene3D" id="3.55.10.10">
    <property type="entry name" value="Archease domain"/>
    <property type="match status" value="1"/>
</dbReference>
<feature type="region of interest" description="Disordered" evidence="5">
    <location>
        <begin position="1"/>
        <end position="26"/>
    </location>
</feature>
<dbReference type="EMBL" id="JACBZD010000001">
    <property type="protein sequence ID" value="NYI03653.1"/>
    <property type="molecule type" value="Genomic_DNA"/>
</dbReference>
<dbReference type="GO" id="GO:0046872">
    <property type="term" value="F:metal ion binding"/>
    <property type="evidence" value="ECO:0007669"/>
    <property type="project" value="UniProtKB-KW"/>
</dbReference>
<evidence type="ECO:0000256" key="1">
    <source>
        <dbReference type="ARBA" id="ARBA00007963"/>
    </source>
</evidence>
<protein>
    <submittedName>
        <fullName evidence="7">SHS2 domain-containing protein</fullName>
    </submittedName>
</protein>
<evidence type="ECO:0000256" key="5">
    <source>
        <dbReference type="SAM" id="MobiDB-lite"/>
    </source>
</evidence>
<organism evidence="7 8">
    <name type="scientific">Allostreptomyces psammosilenae</name>
    <dbReference type="NCBI Taxonomy" id="1892865"/>
    <lineage>
        <taxon>Bacteria</taxon>
        <taxon>Bacillati</taxon>
        <taxon>Actinomycetota</taxon>
        <taxon>Actinomycetes</taxon>
        <taxon>Kitasatosporales</taxon>
        <taxon>Streptomycetaceae</taxon>
        <taxon>Allostreptomyces</taxon>
    </lineage>
</organism>
<dbReference type="InterPro" id="IPR002804">
    <property type="entry name" value="Archease"/>
</dbReference>
<gene>
    <name evidence="7" type="ORF">FHU37_000596</name>
</gene>
<dbReference type="PANTHER" id="PTHR12682:SF11">
    <property type="entry name" value="PROTEIN ARCHEASE"/>
    <property type="match status" value="1"/>
</dbReference>
<name>A0A852ZML1_9ACTN</name>
<comment type="caution">
    <text evidence="7">The sequence shown here is derived from an EMBL/GenBank/DDBJ whole genome shotgun (WGS) entry which is preliminary data.</text>
</comment>
<evidence type="ECO:0000313" key="8">
    <source>
        <dbReference type="Proteomes" id="UP000567795"/>
    </source>
</evidence>
<dbReference type="AlphaFoldDB" id="A0A852ZML1"/>
<keyword evidence="3" id="KW-0479">Metal-binding</keyword>
<evidence type="ECO:0000313" key="7">
    <source>
        <dbReference type="EMBL" id="NYI03653.1"/>
    </source>
</evidence>
<dbReference type="GO" id="GO:0008033">
    <property type="term" value="P:tRNA processing"/>
    <property type="evidence" value="ECO:0007669"/>
    <property type="project" value="UniProtKB-KW"/>
</dbReference>
<feature type="domain" description="Archease" evidence="6">
    <location>
        <begin position="25"/>
        <end position="156"/>
    </location>
</feature>
<evidence type="ECO:0000256" key="4">
    <source>
        <dbReference type="ARBA" id="ARBA00022837"/>
    </source>
</evidence>